<dbReference type="PANTHER" id="PTHR14042">
    <property type="entry name" value="DOPEY-RELATED"/>
    <property type="match status" value="1"/>
</dbReference>
<evidence type="ECO:0000256" key="2">
    <source>
        <dbReference type="ARBA" id="ARBA00022927"/>
    </source>
</evidence>
<dbReference type="WBParaSite" id="MCU_004772-RA">
    <property type="protein sequence ID" value="MCU_004772-RA"/>
    <property type="gene ID" value="MCU_004772"/>
</dbReference>
<dbReference type="InterPro" id="IPR016024">
    <property type="entry name" value="ARM-type_fold"/>
</dbReference>
<evidence type="ECO:0000259" key="7">
    <source>
        <dbReference type="Pfam" id="PF24601"/>
    </source>
</evidence>
<dbReference type="InterPro" id="IPR040314">
    <property type="entry name" value="DOP1"/>
</dbReference>
<evidence type="ECO:0000256" key="4">
    <source>
        <dbReference type="SAM" id="MobiDB-lite"/>
    </source>
</evidence>
<dbReference type="Pfam" id="PF04118">
    <property type="entry name" value="Dopey_N"/>
    <property type="match status" value="1"/>
</dbReference>
<dbReference type="SUPFAM" id="SSF48371">
    <property type="entry name" value="ARM repeat"/>
    <property type="match status" value="1"/>
</dbReference>
<proteinExistence type="inferred from homology"/>
<dbReference type="InterPro" id="IPR056457">
    <property type="entry name" value="DOP1_C"/>
</dbReference>
<dbReference type="Pfam" id="PF24601">
    <property type="entry name" value="TPR_DOP1"/>
    <property type="match status" value="2"/>
</dbReference>
<feature type="region of interest" description="Disordered" evidence="4">
    <location>
        <begin position="421"/>
        <end position="445"/>
    </location>
</feature>
<dbReference type="GO" id="GO:0015031">
    <property type="term" value="P:protein transport"/>
    <property type="evidence" value="ECO:0007669"/>
    <property type="project" value="UniProtKB-KW"/>
</dbReference>
<protein>
    <submittedName>
        <fullName evidence="8">Dopey_N domain-containing protein</fullName>
    </submittedName>
</protein>
<dbReference type="InterPro" id="IPR056459">
    <property type="entry name" value="TPR_DOP1"/>
</dbReference>
<feature type="region of interest" description="Disordered" evidence="4">
    <location>
        <begin position="1750"/>
        <end position="1778"/>
    </location>
</feature>
<reference evidence="8" key="1">
    <citation type="submission" date="2019-11" db="UniProtKB">
        <authorList>
            <consortium name="WormBaseParasite"/>
        </authorList>
    </citation>
    <scope>IDENTIFICATION</scope>
</reference>
<feature type="region of interest" description="Disordered" evidence="4">
    <location>
        <begin position="1085"/>
        <end position="1123"/>
    </location>
</feature>
<dbReference type="GO" id="GO:0005829">
    <property type="term" value="C:cytosol"/>
    <property type="evidence" value="ECO:0007669"/>
    <property type="project" value="GOC"/>
</dbReference>
<dbReference type="Pfam" id="PF24598">
    <property type="entry name" value="DOP1_C"/>
    <property type="match status" value="1"/>
</dbReference>
<dbReference type="GO" id="GO:0005768">
    <property type="term" value="C:endosome"/>
    <property type="evidence" value="ECO:0007669"/>
    <property type="project" value="TreeGrafter"/>
</dbReference>
<feature type="domain" description="DOP1-like TPR" evidence="7">
    <location>
        <begin position="1246"/>
        <end position="1551"/>
    </location>
</feature>
<dbReference type="InterPro" id="IPR007249">
    <property type="entry name" value="DOP1_N"/>
</dbReference>
<evidence type="ECO:0000259" key="5">
    <source>
        <dbReference type="Pfam" id="PF04118"/>
    </source>
</evidence>
<keyword evidence="2" id="KW-0653">Protein transport</keyword>
<evidence type="ECO:0000256" key="3">
    <source>
        <dbReference type="ARBA" id="ARBA00046326"/>
    </source>
</evidence>
<dbReference type="GO" id="GO:0005802">
    <property type="term" value="C:trans-Golgi network"/>
    <property type="evidence" value="ECO:0007669"/>
    <property type="project" value="TreeGrafter"/>
</dbReference>
<feature type="domain" description="DOP1 N-terminal" evidence="5">
    <location>
        <begin position="10"/>
        <end position="308"/>
    </location>
</feature>
<sequence length="2682" mass="292596">MSKKVNLESDAKYRSYSVALDKCLKSFEYSNEWADLITSLGRLMKLIQQNSRYKIIPKKRLLGKRLAQCLHPALPSGVHCKTLECFDLILPIMGPENLATDIAIYGPCLFSLLGPSAMSVKPPLFDLFENYFLPLGEKLRPAFLGLLQGLLPGLEEGSEFFERGNNIIERFCRAVEPEFFYTCLWQVLIQAPSVRHFGTAFILNHFNKRRHISTQAFFFGTSTTVMMESLRCLLSDTVVLVQRDTLDFVILALPLHVVDATASRQQHPLCGQISPTAMRDLLGAALTVLLRKDASLNRRLFIWLLGSQPTESADSQQASTVARIALQSDGVQSESDATLQLQYFKKFGLELLIGAIQSILQSALSSPSTGDPLATNRSVSYRPFRLIAGLLNRSEVGSLLMEKVLVDFIFFTLKMYHRLQDNEERTPEPSPPSSTSSSPKEQRAKAIHQTVLEMLAQYQSHAIGQSEITCGSRPVALAVGQPHLQSQRGTRHLSDHADPSTAMARPSAEADFMREAELFFSNLESAFLWPFLESHFTRLLSHEVANSTERENQEAEAVAAGVVVNLRNWIAAVRFLVEHLPIDTYPEVRGHYLPRMVSSLAQKLSAHMGQLKLAEIADFISLLSVLIGHTQEHMVTMFDQSLADVTRSGSVSRPPTSPFPPGNVVPQREKELRLIASTVGDVRLLLGAFFKHFLCTSQAQIDAGLEFLQPSDKDLTNLENNFCTFLGSHDNDGHVVNDMFAQLCRLVVDMCNVPLVRPTSFEDFDFNDLFRSGCKKDDKFGLPEWLACLVAGGALSSDFDLKAICLHTLLDLVEASTSIHGWVSPGGATQWDRCRLLLPVLSPEVLTTIAWRLDLFPIVGVSLWFFLDDSSCLEDTAALLNRVLAVAPNQKASRNVAVATETVVEDFIVTRMLSTDSAVRVEAHRRFALLWHLLRRHSSSSASRGRASADGEASSQGPWASSWRRTAMGLPPVSNEASNVAAFNRCLLILLDSVDDTGSVNAPLSRDRLSLAPDPPESVENTALQIRQATLTWLSTALLTGQVGRVVAPIFGALLHPGTARTSLVAMRERRRFLRRLQLRRTRNAAENGDVHASDADTDSDASSLDEDADEQDEEEEYDSNICALSGGTPSDELHFFLSPTSEAFSKPKKTPKKSADDDVFDEKYRPVDVMANLQVDSHSNGNPGGRERSQTENARRDVALGKVRCHALLSQLLSPEANVAECNGAKTLGVSSLFQTGHSSVKVLPVHEHLLVYLHTFDFNQVAYALTRIRAILTSHVGGLFLLALAASPTAARPRSHPASVAAEPSQFASCDFPKLFGTSLPDLLARHYRCLLGGGDAFVRHSTMEEIERILQSRMPCLLDVLVFVCTAFLCSVAAPSALPDLVPNDGAAASANANVRQLAAEVLHLVAERLAEIDANEEALTSSWPKSGTDAQSTNQMAALIAKVHSPRSSWISAVIQRSGLSQAVLHCLATCVELSHLPASFDCEDEGGLSLCLRLLRANSCTASHRQAELQTLLGLTLSLLQLTRQVGLPKPAGSAPATSMNRVSKVLASAKKTTAAAASSSPSPRKGHLAFGGGLPWCLPGRPSNVVAVLKRLGQTASPLLLGVAGSRFIVCSEGMRHVASQPLLLNTLRLALCPGGRVDLHPAWFRFLLKSLPCWGAATAYMLNLVIMQMGGSLQLLAEPFYHGLAPTINRQPASPGYPIGYTLQVLACLQGITHAFLLPFGQSRTSLLHGMASGAVTAACHSSAAQSNQTSRQKSTPISESPASSKDETLSSNACGMSEVAVGANEIASALRDVNRFNFPPVSLALQRIHRECVETDLASAVGHITSTASKDLLGTEVMPPSADPRLDWARGRAEVAHVFPVLVSSLASLWLALNQCSVVDQGDQPEMQTSFEAGIDPLVNDCDSSMSPVHLRCNFERLGAVAALGDQESVRRAIDNLLEPIASTHPALVFAAVAHVWPALGVGSNNVDLMWLLSSCTCEQAIGLPLLPIQCALVSLIGGLRSPFVFVWKRSENGTQYVALSPPPNPEKPAVLLKTSVAIRTIKNLVVYPPASLASAFAIDLASEPTASAATSVDPLLPPQTLQSSLLHFLYAWITATGGIGVCFQLPNVQDFLRDVGSVGASNAAITSPVGTPITSPFSVFLLVKIFNEIIITLSNRDEKRDQKDLQDICQRFLEATGAIAGSALEHATWFRRGLQVRSSALPVPAPSGPPYGEAPAPHRATLLPDHVPTVASESALLDVKSGATPPTSLAIHGSQEILSTADQKDTSSVNVHLREDLTILALKILAEHMALFLDVVYRSDEKDRVPSVLNNGILSNILPFLKSRTISNSSHFTAASQVLAKLSSYQFTRRAWRRDVFELFVDPNFFQITPSALYSWCTLVDNLMTQDKNTFKEALTRLTVSQGTGLNLFSSKEAEYEQRAAHMKKINFIVFASEKDQYLRSVSEILERLTDNLRSTTDVNVPILTQLFLCTRVLIARISPPSLASLWHIVLPELARVFKAFADRCNGSSKKHPRLNFEGLHSLPQTQLTLLLSACKVLATILLLPESEIPQLLFHHWVFVGRRITQCSESNGDVYQPLLSQITSGLISIYQRENQIYTAHLLAPPTACFYILATKRATTFGRLELFFRSLGEYRGTSDSCDEGLDDASAGMLKQVLEVSIFNEFLEPMTSSKS</sequence>
<evidence type="ECO:0000313" key="8">
    <source>
        <dbReference type="WBParaSite" id="MCU_004772-RA"/>
    </source>
</evidence>
<name>A0A5K3F1D8_MESCO</name>
<evidence type="ECO:0000256" key="1">
    <source>
        <dbReference type="ARBA" id="ARBA00022448"/>
    </source>
</evidence>
<feature type="region of interest" description="Disordered" evidence="4">
    <location>
        <begin position="1175"/>
        <end position="1194"/>
    </location>
</feature>
<feature type="domain" description="DOP1-like TPR" evidence="7">
    <location>
        <begin position="1623"/>
        <end position="1725"/>
    </location>
</feature>
<evidence type="ECO:0000259" key="6">
    <source>
        <dbReference type="Pfam" id="PF24598"/>
    </source>
</evidence>
<dbReference type="PANTHER" id="PTHR14042:SF24">
    <property type="entry name" value="PROTEIN DOPEY-1 HOMOLOG"/>
    <property type="match status" value="1"/>
</dbReference>
<feature type="compositionally biased region" description="Acidic residues" evidence="4">
    <location>
        <begin position="1096"/>
        <end position="1119"/>
    </location>
</feature>
<feature type="domain" description="DOP1-like C-terminal" evidence="6">
    <location>
        <begin position="2290"/>
        <end position="2640"/>
    </location>
</feature>
<accession>A0A5K3F1D8</accession>
<comment type="similarity">
    <text evidence="3">Belongs to the DOP1 family.</text>
</comment>
<dbReference type="GO" id="GO:0006895">
    <property type="term" value="P:Golgi to endosome transport"/>
    <property type="evidence" value="ECO:0007669"/>
    <property type="project" value="InterPro"/>
</dbReference>
<keyword evidence="1" id="KW-0813">Transport</keyword>
<organism evidence="8">
    <name type="scientific">Mesocestoides corti</name>
    <name type="common">Flatworm</name>
    <dbReference type="NCBI Taxonomy" id="53468"/>
    <lineage>
        <taxon>Eukaryota</taxon>
        <taxon>Metazoa</taxon>
        <taxon>Spiralia</taxon>
        <taxon>Lophotrochozoa</taxon>
        <taxon>Platyhelminthes</taxon>
        <taxon>Cestoda</taxon>
        <taxon>Eucestoda</taxon>
        <taxon>Cyclophyllidea</taxon>
        <taxon>Mesocestoididae</taxon>
        <taxon>Mesocestoides</taxon>
    </lineage>
</organism>